<feature type="domain" description="URB1 central HEAT repeat" evidence="3">
    <location>
        <begin position="570"/>
        <end position="735"/>
    </location>
</feature>
<dbReference type="OMA" id="MTSYWFG"/>
<keyword evidence="5" id="KW-1185">Reference proteome</keyword>
<evidence type="ECO:0000313" key="4">
    <source>
        <dbReference type="EMBL" id="CAG99856.1"/>
    </source>
</evidence>
<dbReference type="EMBL" id="CR382125">
    <property type="protein sequence ID" value="CAG99856.1"/>
    <property type="molecule type" value="Genomic_DNA"/>
</dbReference>
<organism evidence="4 5">
    <name type="scientific">Kluyveromyces lactis (strain ATCC 8585 / CBS 2359 / DSM 70799 / NBRC 1267 / NRRL Y-1140 / WM37)</name>
    <name type="common">Yeast</name>
    <name type="synonym">Candida sphaerica</name>
    <dbReference type="NCBI Taxonomy" id="284590"/>
    <lineage>
        <taxon>Eukaryota</taxon>
        <taxon>Fungi</taxon>
        <taxon>Dikarya</taxon>
        <taxon>Ascomycota</taxon>
        <taxon>Saccharomycotina</taxon>
        <taxon>Saccharomycetes</taxon>
        <taxon>Saccharomycetales</taxon>
        <taxon>Saccharomycetaceae</taxon>
        <taxon>Kluyveromyces</taxon>
    </lineage>
</organism>
<feature type="domain" description="URB1 N-terminal" evidence="1">
    <location>
        <begin position="66"/>
        <end position="391"/>
    </location>
</feature>
<dbReference type="InterPro" id="IPR021714">
    <property type="entry name" value="URB1_N"/>
</dbReference>
<evidence type="ECO:0000259" key="3">
    <source>
        <dbReference type="Pfam" id="PF26140"/>
    </source>
</evidence>
<dbReference type="Pfam" id="PF11707">
    <property type="entry name" value="Npa1"/>
    <property type="match status" value="1"/>
</dbReference>
<dbReference type="Pfam" id="PF16201">
    <property type="entry name" value="NopRA1"/>
    <property type="match status" value="1"/>
</dbReference>
<dbReference type="HOGENOM" id="CLU_003174_0_0_1"/>
<dbReference type="STRING" id="284590.Q6CMS0"/>
<dbReference type="InterPro" id="IPR032436">
    <property type="entry name" value="URB1_C"/>
</dbReference>
<gene>
    <name evidence="4" type="ORF">KLLA0_E18151g</name>
</gene>
<evidence type="ECO:0000313" key="5">
    <source>
        <dbReference type="Proteomes" id="UP000000598"/>
    </source>
</evidence>
<accession>Q6CMS0</accession>
<dbReference type="FunCoup" id="Q6CMS0">
    <property type="interactions" value="363"/>
</dbReference>
<dbReference type="InParanoid" id="Q6CMS0"/>
<dbReference type="Proteomes" id="UP000000598">
    <property type="component" value="Chromosome E"/>
</dbReference>
<protein>
    <submittedName>
        <fullName evidence="4">KLLA0E18151p</fullName>
    </submittedName>
</protein>
<feature type="domain" description="URB1 C-terminal" evidence="2">
    <location>
        <begin position="1417"/>
        <end position="1619"/>
    </location>
</feature>
<dbReference type="PaxDb" id="284590-Q6CMS0"/>
<dbReference type="GO" id="GO:0000463">
    <property type="term" value="P:maturation of LSU-rRNA from tricistronic rRNA transcript (SSU-rRNA, 5.8S rRNA, LSU-rRNA)"/>
    <property type="evidence" value="ECO:0007669"/>
    <property type="project" value="TreeGrafter"/>
</dbReference>
<dbReference type="PANTHER" id="PTHR13500:SF0">
    <property type="entry name" value="NUCLEOLAR PRE-RIBOSOMAL-ASSOCIATED PROTEIN 1"/>
    <property type="match status" value="1"/>
</dbReference>
<reference evidence="4 5" key="1">
    <citation type="journal article" date="2004" name="Nature">
        <title>Genome evolution in yeasts.</title>
        <authorList>
            <consortium name="Genolevures"/>
            <person name="Dujon B."/>
            <person name="Sherman D."/>
            <person name="Fischer G."/>
            <person name="Durrens P."/>
            <person name="Casaregola S."/>
            <person name="Lafontaine I."/>
            <person name="de Montigny J."/>
            <person name="Marck C."/>
            <person name="Neuveglise C."/>
            <person name="Talla E."/>
            <person name="Goffard N."/>
            <person name="Frangeul L."/>
            <person name="Aigle M."/>
            <person name="Anthouard V."/>
            <person name="Babour A."/>
            <person name="Barbe V."/>
            <person name="Barnay S."/>
            <person name="Blanchin S."/>
            <person name="Beckerich J.M."/>
            <person name="Beyne E."/>
            <person name="Bleykasten C."/>
            <person name="Boisrame A."/>
            <person name="Boyer J."/>
            <person name="Cattolico L."/>
            <person name="Confanioleri F."/>
            <person name="de Daruvar A."/>
            <person name="Despons L."/>
            <person name="Fabre E."/>
            <person name="Fairhead C."/>
            <person name="Ferry-Dumazet H."/>
            <person name="Groppi A."/>
            <person name="Hantraye F."/>
            <person name="Hennequin C."/>
            <person name="Jauniaux N."/>
            <person name="Joyet P."/>
            <person name="Kachouri R."/>
            <person name="Kerrest A."/>
            <person name="Koszul R."/>
            <person name="Lemaire M."/>
            <person name="Lesur I."/>
            <person name="Ma L."/>
            <person name="Muller H."/>
            <person name="Nicaud J.M."/>
            <person name="Nikolski M."/>
            <person name="Oztas S."/>
            <person name="Ozier-Kalogeropoulos O."/>
            <person name="Pellenz S."/>
            <person name="Potier S."/>
            <person name="Richard G.F."/>
            <person name="Straub M.L."/>
            <person name="Suleau A."/>
            <person name="Swennene D."/>
            <person name="Tekaia F."/>
            <person name="Wesolowski-Louvel M."/>
            <person name="Westhof E."/>
            <person name="Wirth B."/>
            <person name="Zeniou-Meyer M."/>
            <person name="Zivanovic I."/>
            <person name="Bolotin-Fukuhara M."/>
            <person name="Thierry A."/>
            <person name="Bouchier C."/>
            <person name="Caudron B."/>
            <person name="Scarpelli C."/>
            <person name="Gaillardin C."/>
            <person name="Weissenbach J."/>
            <person name="Wincker P."/>
            <person name="Souciet J.L."/>
        </authorList>
    </citation>
    <scope>NUCLEOTIDE SEQUENCE [LARGE SCALE GENOMIC DNA]</scope>
    <source>
        <strain evidence="5">ATCC 8585 / CBS 2359 / DSM 70799 / NBRC 1267 / NRRL Y-1140 / WM37</strain>
    </source>
</reference>
<evidence type="ECO:0000259" key="1">
    <source>
        <dbReference type="Pfam" id="PF11707"/>
    </source>
</evidence>
<dbReference type="GO" id="GO:0005730">
    <property type="term" value="C:nucleolus"/>
    <property type="evidence" value="ECO:0007669"/>
    <property type="project" value="TreeGrafter"/>
</dbReference>
<dbReference type="Pfam" id="PF26140">
    <property type="entry name" value="HEAT_URB1"/>
    <property type="match status" value="1"/>
</dbReference>
<name>Q6CMS0_KLULA</name>
<dbReference type="GO" id="GO:0000466">
    <property type="term" value="P:maturation of 5.8S rRNA from tricistronic rRNA transcript (SSU-rRNA, 5.8S rRNA, LSU-rRNA)"/>
    <property type="evidence" value="ECO:0007669"/>
    <property type="project" value="TreeGrafter"/>
</dbReference>
<evidence type="ECO:0000259" key="2">
    <source>
        <dbReference type="Pfam" id="PF16201"/>
    </source>
</evidence>
<sequence>MNNDDGSMLGTRKRKWKQNLPSVSNVSSGLFDDLQILINGIDLLNVDVSNNYRPVAEFFQKGLAVQCTQGWSYYAQVNEHAKFAETTIKLKKLIAILNSNTSVVQYGSVIIRDILNNYCKVLYRGINNLRPSITNSVFGLMTEIVQFNKGQFVDEFLSYFDLTLVALLKVLNPRKLDNPDIEATRKSTHISMRSNFVKFWITLVKNAPAVLRKDILSDNQKIMTAWVKNMVKMDSVELIEESLHLFIDCILKETSFRKMTKSKILNEFVVNRLHEFYYSPNKAIVSLIDEFFQIYGGDTDFGVVFTDKTSWFEDSSNLKSGVPVVINQKVFKLHNKLLYTTLTFFKPWEDDTQCNTVIKILGNVPELVAPYSTYVSSMGSHDPKMTAYWFGMTLFLGRMINLPIPEYVETVDSDSLPSTTIVVESIIPSTLTKTALTKCLQNKVNLIRQMGSQLLVFSLKKLDKVLDLYNEKGWDNSKAMLLNAYFSYLPDLPVLTTVLNILYTESPTNKILPLSLTVILNYYSKIFPNFFNVNLPASNIYVDIMKSDQFSGMDLVILDNFMKFQELNNSQIKWWNASNNENSLFTSLLRLASSKNASSIVTSRISNLLFNLVQFSNIFKMKELISSPISALINSLSLLSSTGSSFSTSEHMKILKLLDEAISRCHKTPYKYVDMARQYENLSPFLLTLVEQWKFVQIDNPKESVIVKWLLIFFRNMLVLGESEVGIRNLLSNVESIPHNLVELYLSFTDEIIKKVSSPEYLLFSNDSTSSYDHILLQYSPKLSKMSRFPVNSFDVAAIIFRLKKTMSGSLLSTQVQETIDNLLSKVGNYALGDMKFKKRVVKKSYFSHLFDGELPNIDSDSFDLFLYVVNGLQQIYSQLDIEYDEFSKYAFDLFKTIAASEKSQRRTIALGVLSEIVSAEDVIKCLHMIDNYSETVCRQLLQRCLVENVIVDVEIFTKILEVATSDIQKLLQQILDFKLVKIEIVDVTKLASSIIGKEAFFIESCMRIKGLTNSLSNQYSEIPDPTTKIIIATHLQKETDREAIMEAINIAMENLNSASGYKLSASLALLTTHHSLLDTGNIEQATKFITEHKMKYTADGAAFIMAVDRYEDNNVRTWLNKLFLYITKYLAEKPVLSESFAKILETTKKFMTKSSADLWKLVKPSILNAQLEVVSSSIWVKNDVLMEYYNVLLLKADKSSVNSNQILQLLLNNDSLVYLNEKGSKYSKLLTTSALYQLFFMDVTENSNIALQNKLLEFYSGSITTSDILLLSMLDKMESIVGQSWTNEIVSWEFVDSLREIEIELIGPLKLITKEKEGLVVTISMNDISNTLNNFPSHRPRPDSFQTGTTEEKWNKLQNLYKAEVASLGENHSTIYDPLFVMLCLVNCDEFVRKSSEEDSSKYFYNVKKFVDNRILQLAVASLSLDDDTVFVAKSILEGLLFSIEESSQFKDRRIYEVLITKILYTVEKPSLEIGDKNFTPLPPMVWITISRICDLLIQPSSEIYEKAYRWVLSSPFIKNNELPLLQAVLFTDNDSFDDSENFYKYLSWILQTINMGLKLPADLKLLRANNCFEWLMNMQNSPYLHIRLKTLIQEILYRIQLIDGGEPLLISGYASLAYGDCEKNSLLKNLAESENTWLKNTKNNKSFRNMLVDKQQLVNNLELSTRRVIIAQEDERISDWMDHDELNAAKRICK</sequence>
<dbReference type="eggNOG" id="KOG1791">
    <property type="taxonomic scope" value="Eukaryota"/>
</dbReference>
<dbReference type="InterPro" id="IPR059018">
    <property type="entry name" value="HEAT_URB1"/>
</dbReference>
<dbReference type="InterPro" id="IPR039844">
    <property type="entry name" value="URB1"/>
</dbReference>
<proteinExistence type="predicted"/>
<dbReference type="KEGG" id="kla:KLLA0_E18151g"/>
<dbReference type="PANTHER" id="PTHR13500">
    <property type="entry name" value="NUCLEOLAR PRERIBOSOMAL-ASSOCIATED PROTEIN 1"/>
    <property type="match status" value="1"/>
</dbReference>